<evidence type="ECO:0000256" key="2">
    <source>
        <dbReference type="ARBA" id="ARBA00005635"/>
    </source>
</evidence>
<comment type="subcellular location">
    <subcellularLocation>
        <location evidence="1 8">Nucleus</location>
    </subcellularLocation>
</comment>
<evidence type="ECO:0000256" key="1">
    <source>
        <dbReference type="ARBA" id="ARBA00004123"/>
    </source>
</evidence>
<dbReference type="GO" id="GO:0016592">
    <property type="term" value="C:mediator complex"/>
    <property type="evidence" value="ECO:0007669"/>
    <property type="project" value="InterPro"/>
</dbReference>
<evidence type="ECO:0000256" key="9">
    <source>
        <dbReference type="SAM" id="MobiDB-lite"/>
    </source>
</evidence>
<comment type="function">
    <text evidence="8">Component of the Mediator complex, a coactivator involved in the regulated transcription of nearly all RNA polymerase II-dependent genes. Mediator functions as a bridge to convey information from gene-specific regulatory proteins to the basal RNA polymerase II transcription machinery. Mediator is recruited to promoters by direct interactions with regulatory proteins and serves as a scaffold for the assembly of a functional preinitiation complex with RNA polymerase II and the general transcription factors.</text>
</comment>
<gene>
    <name evidence="8" type="primary">MED17</name>
    <name evidence="10" type="ORF">JMJ35_008947</name>
</gene>
<feature type="region of interest" description="Disordered" evidence="9">
    <location>
        <begin position="374"/>
        <end position="393"/>
    </location>
</feature>
<comment type="subunit">
    <text evidence="8">Component of the Mediator complex.</text>
</comment>
<comment type="caution">
    <text evidence="10">The sequence shown here is derived from an EMBL/GenBank/DDBJ whole genome shotgun (WGS) entry which is preliminary data.</text>
</comment>
<sequence length="625" mass="69743">MAESLSLSLQALPTVNKDKKSLEYLIERINEQKGSFRNVTEESLEEEIQISHNGEAETSDDDVLETVDDVEDLKSNREAITTAREEILKQVFQAHSESAQALDFVSLLLSKYSPNQSQTTLSTFIKQNLPLGSLGGEVTQAPQVSELEKQNAKLASIGWRMKSLNSTADSLLKSASRLEEEVEKETRYWSQALAVKEKGWSLSRLPREKHTLGVRYGFAEAYSDFRDRGLAALRREEDGSLSLDRGFRSIGDRTIRVRLLHQGKQIASSMTAASKPSIADSVEAEILNARNSIFDEELHHEIHREARNLVNQGVRCVGTSVLIPFKSNKQLEIDLVSTEDISRDNAAEDNIVSSRMVENATLVLRILLSYAHRQNHQSRSKKPPALRESKPPRPLYPILKPVVEYLQHRSQVRALQTFLAEVRATIGKAGLNLTVGKSESSYDIASISAVATKSEDSSKIEALVQQLTSPLHSTIAINIIDGSTVVNLDIQTTLSLPEGTTFNVVNKESPLQSPIYQLPRSTQYTTLVDVENCITHLTTLSTLHHLLSKFSDWRTCSTHGTSIMRNRSGTRDREIVSLALAKGQLSMTWQRSGSLNDQGLWTWEAEDLEGNGETRSIFDVLQRLQ</sequence>
<reference evidence="10" key="1">
    <citation type="submission" date="2023-03" db="EMBL/GenBank/DDBJ databases">
        <title>Complete genome of Cladonia borealis.</title>
        <authorList>
            <person name="Park H."/>
        </authorList>
    </citation>
    <scope>NUCLEOTIDE SEQUENCE</scope>
    <source>
        <strain evidence="10">ANT050790</strain>
    </source>
</reference>
<evidence type="ECO:0000256" key="7">
    <source>
        <dbReference type="ARBA" id="ARBA00032014"/>
    </source>
</evidence>
<evidence type="ECO:0000256" key="5">
    <source>
        <dbReference type="ARBA" id="ARBA00023163"/>
    </source>
</evidence>
<dbReference type="PANTHER" id="PTHR13114:SF7">
    <property type="entry name" value="MEDIATOR OF RNA POLYMERASE II TRANSCRIPTION SUBUNIT 17"/>
    <property type="match status" value="1"/>
</dbReference>
<evidence type="ECO:0000313" key="10">
    <source>
        <dbReference type="EMBL" id="KAK0508671.1"/>
    </source>
</evidence>
<dbReference type="PANTHER" id="PTHR13114">
    <property type="entry name" value="MEDIATOR OF RNA POLYMERASE II TRANSCRIPTION SUBUNIT 17"/>
    <property type="match status" value="1"/>
</dbReference>
<evidence type="ECO:0000256" key="4">
    <source>
        <dbReference type="ARBA" id="ARBA00023015"/>
    </source>
</evidence>
<evidence type="ECO:0000256" key="8">
    <source>
        <dbReference type="RuleBase" id="RU364140"/>
    </source>
</evidence>
<keyword evidence="5 8" id="KW-0804">Transcription</keyword>
<dbReference type="GO" id="GO:0070847">
    <property type="term" value="C:core mediator complex"/>
    <property type="evidence" value="ECO:0007669"/>
    <property type="project" value="TreeGrafter"/>
</dbReference>
<dbReference type="Proteomes" id="UP001166286">
    <property type="component" value="Unassembled WGS sequence"/>
</dbReference>
<protein>
    <recommendedName>
        <fullName evidence="3 8">Mediator of RNA polymerase II transcription subunit 17</fullName>
    </recommendedName>
    <alternativeName>
        <fullName evidence="7 8">Mediator complex subunit 17</fullName>
    </alternativeName>
</protein>
<dbReference type="Gene3D" id="6.10.250.2620">
    <property type="match status" value="1"/>
</dbReference>
<keyword evidence="8" id="KW-0010">Activator</keyword>
<proteinExistence type="inferred from homology"/>
<feature type="compositionally biased region" description="Basic residues" evidence="9">
    <location>
        <begin position="374"/>
        <end position="384"/>
    </location>
</feature>
<accession>A0AA39QVL2</accession>
<evidence type="ECO:0000256" key="3">
    <source>
        <dbReference type="ARBA" id="ARBA00019610"/>
    </source>
</evidence>
<dbReference type="AlphaFoldDB" id="A0AA39QVL2"/>
<keyword evidence="6 8" id="KW-0539">Nucleus</keyword>
<comment type="similarity">
    <text evidence="2 8">Belongs to the Mediator complex subunit 17 family.</text>
</comment>
<dbReference type="GO" id="GO:0006357">
    <property type="term" value="P:regulation of transcription by RNA polymerase II"/>
    <property type="evidence" value="ECO:0007669"/>
    <property type="project" value="InterPro"/>
</dbReference>
<keyword evidence="11" id="KW-1185">Reference proteome</keyword>
<dbReference type="EMBL" id="JAFEKC020000020">
    <property type="protein sequence ID" value="KAK0508671.1"/>
    <property type="molecule type" value="Genomic_DNA"/>
</dbReference>
<organism evidence="10 11">
    <name type="scientific">Cladonia borealis</name>
    <dbReference type="NCBI Taxonomy" id="184061"/>
    <lineage>
        <taxon>Eukaryota</taxon>
        <taxon>Fungi</taxon>
        <taxon>Dikarya</taxon>
        <taxon>Ascomycota</taxon>
        <taxon>Pezizomycotina</taxon>
        <taxon>Lecanoromycetes</taxon>
        <taxon>OSLEUM clade</taxon>
        <taxon>Lecanoromycetidae</taxon>
        <taxon>Lecanorales</taxon>
        <taxon>Lecanorineae</taxon>
        <taxon>Cladoniaceae</taxon>
        <taxon>Cladonia</taxon>
    </lineage>
</organism>
<name>A0AA39QVL2_9LECA</name>
<evidence type="ECO:0000256" key="6">
    <source>
        <dbReference type="ARBA" id="ARBA00023242"/>
    </source>
</evidence>
<dbReference type="Pfam" id="PF10156">
    <property type="entry name" value="Med17"/>
    <property type="match status" value="1"/>
</dbReference>
<keyword evidence="4 8" id="KW-0805">Transcription regulation</keyword>
<evidence type="ECO:0000313" key="11">
    <source>
        <dbReference type="Proteomes" id="UP001166286"/>
    </source>
</evidence>
<dbReference type="GO" id="GO:0003712">
    <property type="term" value="F:transcription coregulator activity"/>
    <property type="evidence" value="ECO:0007669"/>
    <property type="project" value="InterPro"/>
</dbReference>
<dbReference type="InterPro" id="IPR019313">
    <property type="entry name" value="Mediator_Med17"/>
</dbReference>